<dbReference type="EMBL" id="BMZI01000005">
    <property type="protein sequence ID" value="GHB23521.1"/>
    <property type="molecule type" value="Genomic_DNA"/>
</dbReference>
<evidence type="ECO:0000256" key="2">
    <source>
        <dbReference type="SAM" id="SignalP"/>
    </source>
</evidence>
<feature type="chain" id="PRO_5046690707" description="Pentapeptide MXKDX repeat protein" evidence="2">
    <location>
        <begin position="25"/>
        <end position="109"/>
    </location>
</feature>
<keyword evidence="2" id="KW-0732">Signal</keyword>
<evidence type="ECO:0000313" key="3">
    <source>
        <dbReference type="EMBL" id="GHB23521.1"/>
    </source>
</evidence>
<organism evidence="3 4">
    <name type="scientific">Salinicola rhizosphaerae</name>
    <dbReference type="NCBI Taxonomy" id="1443141"/>
    <lineage>
        <taxon>Bacteria</taxon>
        <taxon>Pseudomonadati</taxon>
        <taxon>Pseudomonadota</taxon>
        <taxon>Gammaproteobacteria</taxon>
        <taxon>Oceanospirillales</taxon>
        <taxon>Halomonadaceae</taxon>
        <taxon>Salinicola</taxon>
    </lineage>
</organism>
<evidence type="ECO:0008006" key="5">
    <source>
        <dbReference type="Google" id="ProtNLM"/>
    </source>
</evidence>
<evidence type="ECO:0000313" key="4">
    <source>
        <dbReference type="Proteomes" id="UP000646745"/>
    </source>
</evidence>
<gene>
    <name evidence="3" type="ORF">GCM10009038_22960</name>
</gene>
<reference evidence="4" key="1">
    <citation type="journal article" date="2019" name="Int. J. Syst. Evol. Microbiol.">
        <title>The Global Catalogue of Microorganisms (GCM) 10K type strain sequencing project: providing services to taxonomists for standard genome sequencing and annotation.</title>
        <authorList>
            <consortium name="The Broad Institute Genomics Platform"/>
            <consortium name="The Broad Institute Genome Sequencing Center for Infectious Disease"/>
            <person name="Wu L."/>
            <person name="Ma J."/>
        </authorList>
    </citation>
    <scope>NUCLEOTIDE SEQUENCE [LARGE SCALE GENOMIC DNA]</scope>
    <source>
        <strain evidence="4">KCTC 32998</strain>
    </source>
</reference>
<accession>A0ABQ3E3C0</accession>
<comment type="caution">
    <text evidence="3">The sequence shown here is derived from an EMBL/GenBank/DDBJ whole genome shotgun (WGS) entry which is preliminary data.</text>
</comment>
<dbReference type="Proteomes" id="UP000646745">
    <property type="component" value="Unassembled WGS sequence"/>
</dbReference>
<keyword evidence="4" id="KW-1185">Reference proteome</keyword>
<feature type="signal peptide" evidence="2">
    <location>
        <begin position="1"/>
        <end position="24"/>
    </location>
</feature>
<feature type="compositionally biased region" description="Polar residues" evidence="1">
    <location>
        <begin position="39"/>
        <end position="48"/>
    </location>
</feature>
<sequence>MKKGTAIAAISGLMMIMGASVAQAQSDAMEDAYDADNQPMESGSGVTDQSHDSTDAMSNESGHSAAADDAMDSVDSETAEPTDIDDSEALDDINADGQSDAAAEAQKSQ</sequence>
<feature type="region of interest" description="Disordered" evidence="1">
    <location>
        <begin position="22"/>
        <end position="109"/>
    </location>
</feature>
<feature type="compositionally biased region" description="Acidic residues" evidence="1">
    <location>
        <begin position="69"/>
        <end position="94"/>
    </location>
</feature>
<evidence type="ECO:0000256" key="1">
    <source>
        <dbReference type="SAM" id="MobiDB-lite"/>
    </source>
</evidence>
<proteinExistence type="predicted"/>
<name>A0ABQ3E3C0_9GAMM</name>
<protein>
    <recommendedName>
        <fullName evidence="5">Pentapeptide MXKDX repeat protein</fullName>
    </recommendedName>
</protein>